<evidence type="ECO:0000313" key="2">
    <source>
        <dbReference type="EMBL" id="SNT76494.1"/>
    </source>
</evidence>
<dbReference type="EMBL" id="FZQB01000020">
    <property type="protein sequence ID" value="SNT76494.1"/>
    <property type="molecule type" value="Genomic_DNA"/>
</dbReference>
<protein>
    <recommendedName>
        <fullName evidence="4">Component of SufBCD complex</fullName>
    </recommendedName>
</protein>
<feature type="transmembrane region" description="Helical" evidence="1">
    <location>
        <begin position="83"/>
        <end position="104"/>
    </location>
</feature>
<dbReference type="Proteomes" id="UP000198307">
    <property type="component" value="Unassembled WGS sequence"/>
</dbReference>
<accession>A0A239Q1W3</accession>
<dbReference type="AlphaFoldDB" id="A0A239Q1W3"/>
<feature type="transmembrane region" description="Helical" evidence="1">
    <location>
        <begin position="163"/>
        <end position="184"/>
    </location>
</feature>
<organism evidence="2 3">
    <name type="scientific">Paracoccus seriniphilus</name>
    <dbReference type="NCBI Taxonomy" id="184748"/>
    <lineage>
        <taxon>Bacteria</taxon>
        <taxon>Pseudomonadati</taxon>
        <taxon>Pseudomonadota</taxon>
        <taxon>Alphaproteobacteria</taxon>
        <taxon>Rhodobacterales</taxon>
        <taxon>Paracoccaceae</taxon>
        <taxon>Paracoccus</taxon>
    </lineage>
</organism>
<keyword evidence="1" id="KW-1133">Transmembrane helix</keyword>
<evidence type="ECO:0000313" key="3">
    <source>
        <dbReference type="Proteomes" id="UP000198307"/>
    </source>
</evidence>
<keyword evidence="3" id="KW-1185">Reference proteome</keyword>
<reference evidence="2 3" key="1">
    <citation type="submission" date="2017-07" db="EMBL/GenBank/DDBJ databases">
        <authorList>
            <person name="Sun Z.S."/>
            <person name="Albrecht U."/>
            <person name="Echele G."/>
            <person name="Lee C.C."/>
        </authorList>
    </citation>
    <scope>NUCLEOTIDE SEQUENCE [LARGE SCALE GENOMIC DNA]</scope>
    <source>
        <strain evidence="2 3">DSM 14827</strain>
    </source>
</reference>
<feature type="transmembrane region" description="Helical" evidence="1">
    <location>
        <begin position="110"/>
        <end position="128"/>
    </location>
</feature>
<sequence length="190" mass="20766">MPEFDGLIRLLDSRSFGTIWFWLALLGMWSATGRNILGVPSEVLLQARRAQAAGEPESPAVITLLDWLSLTLPRWLLGPQEGAIFLAVTSFLMSSIAILGFGYGLEMAQALTLLLVPFLILFWMRVLLARQLAPLLAAGQAGERPLDGVAIDAGRYMIRHRRLVSLLSVFSVAVTAGWGTLWALTHPNGL</sequence>
<keyword evidence="1" id="KW-0472">Membrane</keyword>
<dbReference type="OrthoDB" id="7847071at2"/>
<keyword evidence="1" id="KW-0812">Transmembrane</keyword>
<evidence type="ECO:0008006" key="4">
    <source>
        <dbReference type="Google" id="ProtNLM"/>
    </source>
</evidence>
<gene>
    <name evidence="2" type="ORF">SAMN05444959_12062</name>
</gene>
<feature type="transmembrane region" description="Helical" evidence="1">
    <location>
        <begin position="20"/>
        <end position="39"/>
    </location>
</feature>
<dbReference type="RefSeq" id="WP_089345803.1">
    <property type="nucleotide sequence ID" value="NZ_CP067129.1"/>
</dbReference>
<name>A0A239Q1W3_9RHOB</name>
<proteinExistence type="predicted"/>
<evidence type="ECO:0000256" key="1">
    <source>
        <dbReference type="SAM" id="Phobius"/>
    </source>
</evidence>